<dbReference type="InterPro" id="IPR016292">
    <property type="entry name" value="Epoxide_hydrolase"/>
</dbReference>
<dbReference type="GO" id="GO:0004301">
    <property type="term" value="F:epoxide hydrolase activity"/>
    <property type="evidence" value="ECO:0007669"/>
    <property type="project" value="TreeGrafter"/>
</dbReference>
<dbReference type="eggNOG" id="KOG2565">
    <property type="taxonomic scope" value="Eukaryota"/>
</dbReference>
<keyword evidence="2" id="KW-0058">Aromatic hydrocarbons catabolism</keyword>
<dbReference type="Proteomes" id="UP000002499">
    <property type="component" value="Unassembled WGS sequence"/>
</dbReference>
<sequence>MLPDIKPFKIAVPDSAIAALKAKLAKAAYPDEVDFSDVWNYGATRNDVKRLAKHWEDGFDWRAQEQKLNKLPHYMTKISVDGFEPLDIHFIHQRSSQSNAIPLLFVHGWPGSFLEVTKILPLLTEPRQGQSFHVIAPSLPNFGFSQQVRQRGFALRQYAECMHKVMLQLGYENYGRMTLTAKHGTLPGNFAPELMLHTVTQGGDWGFFITRLIALHYPKHCLASHINFPLVRPPPAKSLWFGLQYLLGQYSHTDKQWLARTLWYFAEGAGYMMQQSTKPSTLGFSLADSPVALLGWIYEKLHDWTDDYPWTDDEILTWVSIYQFSTAGPAASLRIYYEAYHSRKASFRCTRYVPSVPLGISYYPKDLFVVPKSWGKCLGPVVYEATHTHGGHFAAFEKPELFVADLQSMFGEEGGAHGVAQTLSSTV</sequence>
<evidence type="ECO:0000256" key="3">
    <source>
        <dbReference type="ARBA" id="ARBA00022801"/>
    </source>
</evidence>
<dbReference type="PIRSF" id="PIRSF001112">
    <property type="entry name" value="Epoxide_hydrolase"/>
    <property type="match status" value="1"/>
</dbReference>
<feature type="active site" description="Nucleophile" evidence="4">
    <location>
        <position position="204"/>
    </location>
</feature>
<keyword evidence="3" id="KW-0378">Hydrolase</keyword>
<dbReference type="InterPro" id="IPR000639">
    <property type="entry name" value="Epox_hydrolase-like"/>
</dbReference>
<dbReference type="PANTHER" id="PTHR21661">
    <property type="entry name" value="EPOXIDE HYDROLASE 1-RELATED"/>
    <property type="match status" value="1"/>
</dbReference>
<feature type="active site" description="Proton acceptor" evidence="4">
    <location>
        <position position="392"/>
    </location>
</feature>
<evidence type="ECO:0000256" key="1">
    <source>
        <dbReference type="ARBA" id="ARBA00010088"/>
    </source>
</evidence>
<dbReference type="InterPro" id="IPR010497">
    <property type="entry name" value="Epoxide_hydro_N"/>
</dbReference>
<dbReference type="InParanoid" id="E9EH08"/>
<protein>
    <recommendedName>
        <fullName evidence="5">Epoxide hydrolase N-terminal domain-containing protein</fullName>
    </recommendedName>
</protein>
<dbReference type="STRING" id="655827.E9EH08"/>
<dbReference type="HOGENOM" id="CLU_019414_0_2_1"/>
<feature type="domain" description="Epoxide hydrolase N-terminal" evidence="5">
    <location>
        <begin position="5"/>
        <end position="116"/>
    </location>
</feature>
<feature type="active site" description="Proton donor" evidence="4">
    <location>
        <position position="336"/>
    </location>
</feature>
<evidence type="ECO:0000256" key="4">
    <source>
        <dbReference type="PIRSR" id="PIRSR001112-1"/>
    </source>
</evidence>
<evidence type="ECO:0000256" key="2">
    <source>
        <dbReference type="ARBA" id="ARBA00022797"/>
    </source>
</evidence>
<dbReference type="PANTHER" id="PTHR21661:SF35">
    <property type="entry name" value="EPOXIDE HYDROLASE"/>
    <property type="match status" value="1"/>
</dbReference>
<evidence type="ECO:0000259" key="5">
    <source>
        <dbReference type="Pfam" id="PF06441"/>
    </source>
</evidence>
<dbReference type="OrthoDB" id="7130006at2759"/>
<dbReference type="Gene3D" id="3.40.50.1820">
    <property type="entry name" value="alpha/beta hydrolase"/>
    <property type="match status" value="1"/>
</dbReference>
<dbReference type="SUPFAM" id="SSF53474">
    <property type="entry name" value="alpha/beta-Hydrolases"/>
    <property type="match status" value="2"/>
</dbReference>
<dbReference type="EMBL" id="GL698605">
    <property type="protein sequence ID" value="EFY84793.1"/>
    <property type="molecule type" value="Genomic_DNA"/>
</dbReference>
<gene>
    <name evidence="6" type="ORF">MAC_09156</name>
</gene>
<evidence type="ECO:0000313" key="6">
    <source>
        <dbReference type="EMBL" id="EFY84793.1"/>
    </source>
</evidence>
<dbReference type="InterPro" id="IPR029058">
    <property type="entry name" value="AB_hydrolase_fold"/>
</dbReference>
<reference evidence="6 7" key="1">
    <citation type="journal article" date="2011" name="PLoS Genet.">
        <title>Genome sequencing and comparative transcriptomics of the model entomopathogenic fungi Metarhizium anisopliae and M. acridum.</title>
        <authorList>
            <person name="Gao Q."/>
            <person name="Jin K."/>
            <person name="Ying S.H."/>
            <person name="Zhang Y."/>
            <person name="Xiao G."/>
            <person name="Shang Y."/>
            <person name="Duan Z."/>
            <person name="Hu X."/>
            <person name="Xie X.Q."/>
            <person name="Zhou G."/>
            <person name="Peng G."/>
            <person name="Luo Z."/>
            <person name="Huang W."/>
            <person name="Wang B."/>
            <person name="Fang W."/>
            <person name="Wang S."/>
            <person name="Zhong Y."/>
            <person name="Ma L.J."/>
            <person name="St Leger R.J."/>
            <person name="Zhao G.P."/>
            <person name="Pei Y."/>
            <person name="Feng M.G."/>
            <person name="Xia Y."/>
            <person name="Wang C."/>
        </authorList>
    </citation>
    <scope>NUCLEOTIDE SEQUENCE [LARGE SCALE GENOMIC DNA]</scope>
    <source>
        <strain evidence="6 7">CQMa 102</strain>
    </source>
</reference>
<comment type="similarity">
    <text evidence="1">Belongs to the peptidase S33 family.</text>
</comment>
<dbReference type="GO" id="GO:0097176">
    <property type="term" value="P:epoxide metabolic process"/>
    <property type="evidence" value="ECO:0007669"/>
    <property type="project" value="TreeGrafter"/>
</dbReference>
<dbReference type="OMA" id="SEHWREN"/>
<accession>E9EH08</accession>
<dbReference type="PRINTS" id="PR00412">
    <property type="entry name" value="EPOXHYDRLASE"/>
</dbReference>
<keyword evidence="7" id="KW-1185">Reference proteome</keyword>
<dbReference type="Pfam" id="PF06441">
    <property type="entry name" value="EHN"/>
    <property type="match status" value="1"/>
</dbReference>
<dbReference type="AlphaFoldDB" id="E9EH08"/>
<organism evidence="7">
    <name type="scientific">Metarhizium acridum (strain CQMa 102)</name>
    <dbReference type="NCBI Taxonomy" id="655827"/>
    <lineage>
        <taxon>Eukaryota</taxon>
        <taxon>Fungi</taxon>
        <taxon>Dikarya</taxon>
        <taxon>Ascomycota</taxon>
        <taxon>Pezizomycotina</taxon>
        <taxon>Sordariomycetes</taxon>
        <taxon>Hypocreomycetidae</taxon>
        <taxon>Hypocreales</taxon>
        <taxon>Clavicipitaceae</taxon>
        <taxon>Metarhizium</taxon>
    </lineage>
</organism>
<proteinExistence type="inferred from homology"/>
<evidence type="ECO:0000313" key="7">
    <source>
        <dbReference type="Proteomes" id="UP000002499"/>
    </source>
</evidence>
<name>E9EH08_METAQ</name>